<reference evidence="1 2" key="1">
    <citation type="submission" date="2018-05" db="EMBL/GenBank/DDBJ databases">
        <title>Genomic Encyclopedia of Type Strains, Phase IV (KMG-IV): sequencing the most valuable type-strain genomes for metagenomic binning, comparative biology and taxonomic classification.</title>
        <authorList>
            <person name="Goeker M."/>
        </authorList>
    </citation>
    <scope>NUCLEOTIDE SEQUENCE [LARGE SCALE GENOMIC DNA]</scope>
    <source>
        <strain evidence="1 2">DSM 19579</strain>
    </source>
</reference>
<proteinExistence type="predicted"/>
<evidence type="ECO:0000313" key="1">
    <source>
        <dbReference type="EMBL" id="PWW10124.1"/>
    </source>
</evidence>
<accession>A0A317Q3Y7</accession>
<evidence type="ECO:0000313" key="2">
    <source>
        <dbReference type="Proteomes" id="UP000246744"/>
    </source>
</evidence>
<protein>
    <submittedName>
        <fullName evidence="1">Uncharacterized protein</fullName>
    </submittedName>
</protein>
<organism evidence="1 2">
    <name type="scientific">Mangrovibacter plantisponsor</name>
    <dbReference type="NCBI Taxonomy" id="451513"/>
    <lineage>
        <taxon>Bacteria</taxon>
        <taxon>Pseudomonadati</taxon>
        <taxon>Pseudomonadota</taxon>
        <taxon>Gammaproteobacteria</taxon>
        <taxon>Enterobacterales</taxon>
        <taxon>Enterobacteriaceae</taxon>
        <taxon>Mangrovibacter</taxon>
    </lineage>
</organism>
<gene>
    <name evidence="1" type="ORF">DES37_104225</name>
</gene>
<dbReference type="Proteomes" id="UP000246744">
    <property type="component" value="Unassembled WGS sequence"/>
</dbReference>
<comment type="caution">
    <text evidence="1">The sequence shown here is derived from an EMBL/GenBank/DDBJ whole genome shotgun (WGS) entry which is preliminary data.</text>
</comment>
<name>A0A317Q3Y7_9ENTR</name>
<dbReference type="RefSeq" id="WP_146211503.1">
    <property type="nucleotide sequence ID" value="NZ_QGTS01000004.1"/>
</dbReference>
<keyword evidence="2" id="KW-1185">Reference proteome</keyword>
<dbReference type="AlphaFoldDB" id="A0A317Q3Y7"/>
<dbReference type="OrthoDB" id="9885586at2"/>
<sequence>MDITFSDAQVLNSLMGHSNLVQLTYSVSDLWLTSNSVVLYCSSFQIAILRNENNNVINIINLRSSGDVNRETILVPPKPLVTTCLQNELSANRPFNISCCEFFDASNHKNPLGGYISIQ</sequence>
<dbReference type="EMBL" id="QGTS01000004">
    <property type="protein sequence ID" value="PWW10124.1"/>
    <property type="molecule type" value="Genomic_DNA"/>
</dbReference>